<dbReference type="InterPro" id="IPR022272">
    <property type="entry name" value="Lipocalin_CS"/>
</dbReference>
<evidence type="ECO:0000259" key="3">
    <source>
        <dbReference type="Pfam" id="PF08212"/>
    </source>
</evidence>
<dbReference type="PANTHER" id="PTHR10612">
    <property type="entry name" value="APOLIPOPROTEIN D"/>
    <property type="match status" value="1"/>
</dbReference>
<sequence length="166" mass="19208">MKNILIFLISIITFSCSSGPKVEKNFNFSLDKYLGKWYEVKRFDHSFEKNLKDVTANYSLETNGKISVINRGINLKGEEKTFYAFAKQTDTPNFLKVYPKSFPIFGAPYNVAWVSEDYKYAIVTSISYSYLWFLSREKTIPSTTYEFMLKKANSLGFITDKLIDGQ</sequence>
<dbReference type="Gene3D" id="2.40.128.20">
    <property type="match status" value="1"/>
</dbReference>
<comment type="caution">
    <text evidence="4">The sequence shown here is derived from an EMBL/GenBank/DDBJ whole genome shotgun (WGS) entry which is preliminary data.</text>
</comment>
<accession>A0ABU4WEE7</accession>
<dbReference type="CDD" id="cd19438">
    <property type="entry name" value="lipocalin_Blc-like"/>
    <property type="match status" value="1"/>
</dbReference>
<proteinExistence type="inferred from homology"/>
<dbReference type="PIRSF" id="PIRSF036893">
    <property type="entry name" value="Lipocalin_ApoD"/>
    <property type="match status" value="1"/>
</dbReference>
<evidence type="ECO:0000313" key="4">
    <source>
        <dbReference type="EMBL" id="MDX8336863.1"/>
    </source>
</evidence>
<dbReference type="InterPro" id="IPR047202">
    <property type="entry name" value="Lipocalin_Blc-like_dom"/>
</dbReference>
<dbReference type="InterPro" id="IPR002446">
    <property type="entry name" value="Lipocalin_bac"/>
</dbReference>
<dbReference type="SUPFAM" id="SSF50814">
    <property type="entry name" value="Lipocalins"/>
    <property type="match status" value="1"/>
</dbReference>
<dbReference type="InterPro" id="IPR012674">
    <property type="entry name" value="Calycin"/>
</dbReference>
<dbReference type="Proteomes" id="UP001279681">
    <property type="component" value="Unassembled WGS sequence"/>
</dbReference>
<dbReference type="RefSeq" id="WP_320314241.1">
    <property type="nucleotide sequence ID" value="NZ_JAVIKH010000014.1"/>
</dbReference>
<dbReference type="EMBL" id="JAVIKH010000014">
    <property type="protein sequence ID" value="MDX8336863.1"/>
    <property type="molecule type" value="Genomic_DNA"/>
</dbReference>
<gene>
    <name evidence="4" type="ORF">RFV38_10210</name>
</gene>
<keyword evidence="5" id="KW-1185">Reference proteome</keyword>
<evidence type="ECO:0000256" key="1">
    <source>
        <dbReference type="ARBA" id="ARBA00006889"/>
    </source>
</evidence>
<evidence type="ECO:0000256" key="2">
    <source>
        <dbReference type="PIRNR" id="PIRNR036893"/>
    </source>
</evidence>
<organism evidence="4 5">
    <name type="scientific">Candidatus Cetobacterium colombiensis</name>
    <dbReference type="NCBI Taxonomy" id="3073100"/>
    <lineage>
        <taxon>Bacteria</taxon>
        <taxon>Fusobacteriati</taxon>
        <taxon>Fusobacteriota</taxon>
        <taxon>Fusobacteriia</taxon>
        <taxon>Fusobacteriales</taxon>
        <taxon>Fusobacteriaceae</taxon>
        <taxon>Cetobacterium</taxon>
    </lineage>
</organism>
<dbReference type="InterPro" id="IPR000566">
    <property type="entry name" value="Lipocln_cytosolic_FA-bd_dom"/>
</dbReference>
<evidence type="ECO:0000313" key="5">
    <source>
        <dbReference type="Proteomes" id="UP001279681"/>
    </source>
</evidence>
<reference evidence="5" key="1">
    <citation type="submission" date="2023-07" db="EMBL/GenBank/DDBJ databases">
        <authorList>
            <person name="Colorado M.A."/>
            <person name="Villamil L.M."/>
            <person name="Melo J.F."/>
            <person name="Rodriguez J.A."/>
            <person name="Ruiz R.Y."/>
        </authorList>
    </citation>
    <scope>NUCLEOTIDE SEQUENCE [LARGE SCALE GENOMIC DNA]</scope>
    <source>
        <strain evidence="5">C33</strain>
    </source>
</reference>
<dbReference type="PANTHER" id="PTHR10612:SF34">
    <property type="entry name" value="APOLIPOPROTEIN D"/>
    <property type="match status" value="1"/>
</dbReference>
<dbReference type="PROSITE" id="PS51257">
    <property type="entry name" value="PROKAR_LIPOPROTEIN"/>
    <property type="match status" value="1"/>
</dbReference>
<name>A0ABU4WEE7_9FUSO</name>
<dbReference type="PRINTS" id="PR01171">
    <property type="entry name" value="BCTLIPOCALIN"/>
</dbReference>
<dbReference type="PROSITE" id="PS00213">
    <property type="entry name" value="LIPOCALIN"/>
    <property type="match status" value="1"/>
</dbReference>
<comment type="similarity">
    <text evidence="1 2">Belongs to the calycin superfamily. Lipocalin family.</text>
</comment>
<protein>
    <submittedName>
        <fullName evidence="4">Lipocalin family protein</fullName>
    </submittedName>
</protein>
<dbReference type="InterPro" id="IPR022271">
    <property type="entry name" value="Lipocalin_ApoD"/>
</dbReference>
<dbReference type="Pfam" id="PF08212">
    <property type="entry name" value="Lipocalin_2"/>
    <property type="match status" value="1"/>
</dbReference>
<feature type="domain" description="Lipocalin/cytosolic fatty-acid binding" evidence="3">
    <location>
        <begin position="30"/>
        <end position="163"/>
    </location>
</feature>